<gene>
    <name evidence="1" type="ORF">DZF91_02350</name>
</gene>
<keyword evidence="2" id="KW-1185">Reference proteome</keyword>
<dbReference type="OrthoDB" id="3483688at2"/>
<evidence type="ECO:0000313" key="1">
    <source>
        <dbReference type="EMBL" id="RFU43223.1"/>
    </source>
</evidence>
<name>A0A372JT70_9ACTN</name>
<proteinExistence type="predicted"/>
<dbReference type="EMBL" id="QURH01000039">
    <property type="protein sequence ID" value="RFU43223.1"/>
    <property type="molecule type" value="Genomic_DNA"/>
</dbReference>
<comment type="caution">
    <text evidence="1">The sequence shown here is derived from an EMBL/GenBank/DDBJ whole genome shotgun (WGS) entry which is preliminary data.</text>
</comment>
<dbReference type="AlphaFoldDB" id="A0A372JT70"/>
<sequence>MSARALLTAVLRDLYPQWDVHVDNRGIWRATGPILISASSAETLLDALTTAAPDDTREAADRYSVIVCRAAT</sequence>
<reference evidence="1 2" key="1">
    <citation type="submission" date="2018-08" db="EMBL/GenBank/DDBJ databases">
        <title>Actinomadura jelena sp. nov., a novel Actinomycete isolated from soil in Chad.</title>
        <authorList>
            <person name="Shi L."/>
        </authorList>
    </citation>
    <scope>NUCLEOTIDE SEQUENCE [LARGE SCALE GENOMIC DNA]</scope>
    <source>
        <strain evidence="1 2">NEAU-G17</strain>
    </source>
</reference>
<dbReference type="RefSeq" id="WP_117355871.1">
    <property type="nucleotide sequence ID" value="NZ_QURH01000039.1"/>
</dbReference>
<evidence type="ECO:0000313" key="2">
    <source>
        <dbReference type="Proteomes" id="UP000261811"/>
    </source>
</evidence>
<protein>
    <submittedName>
        <fullName evidence="1">Uncharacterized protein</fullName>
    </submittedName>
</protein>
<dbReference type="Proteomes" id="UP000261811">
    <property type="component" value="Unassembled WGS sequence"/>
</dbReference>
<accession>A0A372JT70</accession>
<organism evidence="1 2">
    <name type="scientific">Actinomadura logoneensis</name>
    <dbReference type="NCBI Taxonomy" id="2293572"/>
    <lineage>
        <taxon>Bacteria</taxon>
        <taxon>Bacillati</taxon>
        <taxon>Actinomycetota</taxon>
        <taxon>Actinomycetes</taxon>
        <taxon>Streptosporangiales</taxon>
        <taxon>Thermomonosporaceae</taxon>
        <taxon>Actinomadura</taxon>
    </lineage>
</organism>